<keyword evidence="2" id="KW-1185">Reference proteome</keyword>
<gene>
    <name evidence="1" type="ORF">LPLAT_LOCUS3520</name>
</gene>
<dbReference type="AlphaFoldDB" id="A0AAV2NBI7"/>
<dbReference type="EMBL" id="OZ034836">
    <property type="protein sequence ID" value="CAL1677496.1"/>
    <property type="molecule type" value="Genomic_DNA"/>
</dbReference>
<evidence type="ECO:0000313" key="2">
    <source>
        <dbReference type="Proteomes" id="UP001497644"/>
    </source>
</evidence>
<protein>
    <submittedName>
        <fullName evidence="1">Uncharacterized protein</fullName>
    </submittedName>
</protein>
<dbReference type="Proteomes" id="UP001497644">
    <property type="component" value="Chromosome 13"/>
</dbReference>
<sequence>MRLQFKALRLAMELRISTPTNIILAEAKKPPFNLRRDYLCRNFLAKMYSNNNHSLTPILESIVELEDNPINSY</sequence>
<evidence type="ECO:0000313" key="1">
    <source>
        <dbReference type="EMBL" id="CAL1677496.1"/>
    </source>
</evidence>
<accession>A0AAV2NBI7</accession>
<name>A0AAV2NBI7_9HYME</name>
<reference evidence="1" key="1">
    <citation type="submission" date="2024-04" db="EMBL/GenBank/DDBJ databases">
        <authorList>
            <consortium name="Molecular Ecology Group"/>
        </authorList>
    </citation>
    <scope>NUCLEOTIDE SEQUENCE</scope>
</reference>
<proteinExistence type="predicted"/>
<organism evidence="1 2">
    <name type="scientific">Lasius platythorax</name>
    <dbReference type="NCBI Taxonomy" id="488582"/>
    <lineage>
        <taxon>Eukaryota</taxon>
        <taxon>Metazoa</taxon>
        <taxon>Ecdysozoa</taxon>
        <taxon>Arthropoda</taxon>
        <taxon>Hexapoda</taxon>
        <taxon>Insecta</taxon>
        <taxon>Pterygota</taxon>
        <taxon>Neoptera</taxon>
        <taxon>Endopterygota</taxon>
        <taxon>Hymenoptera</taxon>
        <taxon>Apocrita</taxon>
        <taxon>Aculeata</taxon>
        <taxon>Formicoidea</taxon>
        <taxon>Formicidae</taxon>
        <taxon>Formicinae</taxon>
        <taxon>Lasius</taxon>
        <taxon>Lasius</taxon>
    </lineage>
</organism>